<gene>
    <name evidence="3" type="ORF">FNB15_06090</name>
</gene>
<protein>
    <recommendedName>
        <fullName evidence="5">Tetratricopeptide repeat protein</fullName>
    </recommendedName>
</protein>
<reference evidence="3 4" key="1">
    <citation type="submission" date="2019-07" db="EMBL/GenBank/DDBJ databases">
        <title>Genome sequencing for Ferrovibrio sp. K5.</title>
        <authorList>
            <person name="Park S.-J."/>
        </authorList>
    </citation>
    <scope>NUCLEOTIDE SEQUENCE [LARGE SCALE GENOMIC DNA]</scope>
    <source>
        <strain evidence="3 4">K5</strain>
    </source>
</reference>
<keyword evidence="1" id="KW-0677">Repeat</keyword>
<name>A0A516GZE1_9PROT</name>
<dbReference type="PANTHER" id="PTHR16263:SF4">
    <property type="entry name" value="TETRATRICOPEPTIDE REPEAT PROTEIN 38"/>
    <property type="match status" value="1"/>
</dbReference>
<dbReference type="AlphaFoldDB" id="A0A516GZE1"/>
<proteinExistence type="predicted"/>
<dbReference type="RefSeq" id="WP_144067853.1">
    <property type="nucleotide sequence ID" value="NZ_CP041636.1"/>
</dbReference>
<dbReference type="InterPro" id="IPR033891">
    <property type="entry name" value="TTC38"/>
</dbReference>
<evidence type="ECO:0000313" key="3">
    <source>
        <dbReference type="EMBL" id="QDO96872.1"/>
    </source>
</evidence>
<dbReference type="Proteomes" id="UP000317496">
    <property type="component" value="Chromosome"/>
</dbReference>
<organism evidence="3 4">
    <name type="scientific">Ferrovibrio terrae</name>
    <dbReference type="NCBI Taxonomy" id="2594003"/>
    <lineage>
        <taxon>Bacteria</taxon>
        <taxon>Pseudomonadati</taxon>
        <taxon>Pseudomonadota</taxon>
        <taxon>Alphaproteobacteria</taxon>
        <taxon>Rhodospirillales</taxon>
        <taxon>Rhodospirillaceae</taxon>
        <taxon>Ferrovibrio</taxon>
    </lineage>
</organism>
<sequence length="234" mass="25657">MLHDRTGHPVSGATVEALASFETALAQLHCLIGNPLQAADAAIAAAPDFAMAHLLRAYLYLSRMDVSGIAPGQRSLATARRLAWTERETLHVLAAEAWAGGRLAAAAACFDDVLIANPRDSLALQMAHLIDFHRGDMRSLHVRVRRILPAWSAALPHLHAMLHMLAFGLEQPAGRHSRNVDPRAPGALENFMALHNWWHLVLHHLDREEHVETPCALSRYAAAPLQQMAMISKS</sequence>
<evidence type="ECO:0000256" key="2">
    <source>
        <dbReference type="ARBA" id="ARBA00022803"/>
    </source>
</evidence>
<evidence type="ECO:0008006" key="5">
    <source>
        <dbReference type="Google" id="ProtNLM"/>
    </source>
</evidence>
<keyword evidence="2" id="KW-0802">TPR repeat</keyword>
<dbReference type="PANTHER" id="PTHR16263">
    <property type="entry name" value="TETRATRICOPEPTIDE REPEAT PROTEIN 38"/>
    <property type="match status" value="1"/>
</dbReference>
<keyword evidence="4" id="KW-1185">Reference proteome</keyword>
<evidence type="ECO:0000313" key="4">
    <source>
        <dbReference type="Proteomes" id="UP000317496"/>
    </source>
</evidence>
<accession>A0A516GZE1</accession>
<evidence type="ECO:0000256" key="1">
    <source>
        <dbReference type="ARBA" id="ARBA00022737"/>
    </source>
</evidence>
<dbReference type="EMBL" id="CP041636">
    <property type="protein sequence ID" value="QDO96872.1"/>
    <property type="molecule type" value="Genomic_DNA"/>
</dbReference>
<dbReference type="KEGG" id="fer:FNB15_06090"/>
<dbReference type="OrthoDB" id="9815900at2"/>